<evidence type="ECO:0000256" key="2">
    <source>
        <dbReference type="ARBA" id="ARBA00006829"/>
    </source>
</evidence>
<evidence type="ECO:0000256" key="3">
    <source>
        <dbReference type="ARBA" id="ARBA00022448"/>
    </source>
</evidence>
<evidence type="ECO:0000256" key="8">
    <source>
        <dbReference type="SAM" id="Phobius"/>
    </source>
</evidence>
<dbReference type="PANTHER" id="PTHR23506:SF26">
    <property type="entry name" value="MFS-TYPE TRANSPORTER SLC18B1"/>
    <property type="match status" value="1"/>
</dbReference>
<comment type="subcellular location">
    <subcellularLocation>
        <location evidence="1">Membrane</location>
        <topology evidence="1">Multi-pass membrane protein</topology>
    </subcellularLocation>
</comment>
<dbReference type="KEGG" id="dci:103515408"/>
<reference evidence="11 12" key="1">
    <citation type="submission" date="2025-04" db="UniProtKB">
        <authorList>
            <consortium name="RefSeq"/>
        </authorList>
    </citation>
    <scope>IDENTIFICATION</scope>
</reference>
<dbReference type="InterPro" id="IPR036259">
    <property type="entry name" value="MFS_trans_sf"/>
</dbReference>
<feature type="domain" description="Major facilitator superfamily (MFS) profile" evidence="9">
    <location>
        <begin position="1"/>
        <end position="313"/>
    </location>
</feature>
<evidence type="ECO:0000256" key="5">
    <source>
        <dbReference type="ARBA" id="ARBA00022775"/>
    </source>
</evidence>
<name>A0A3Q0JB30_DIACI</name>
<evidence type="ECO:0000256" key="4">
    <source>
        <dbReference type="ARBA" id="ARBA00022692"/>
    </source>
</evidence>
<dbReference type="Proteomes" id="UP000079169">
    <property type="component" value="Unplaced"/>
</dbReference>
<feature type="transmembrane region" description="Helical" evidence="8">
    <location>
        <begin position="46"/>
        <end position="68"/>
    </location>
</feature>
<keyword evidence="6 8" id="KW-1133">Transmembrane helix</keyword>
<feature type="transmembrane region" description="Helical" evidence="8">
    <location>
        <begin position="254"/>
        <end position="279"/>
    </location>
</feature>
<feature type="transmembrane region" description="Helical" evidence="8">
    <location>
        <begin position="212"/>
        <end position="233"/>
    </location>
</feature>
<gene>
    <name evidence="11 12" type="primary">LOC103515408</name>
</gene>
<feature type="transmembrane region" description="Helical" evidence="8">
    <location>
        <begin position="185"/>
        <end position="206"/>
    </location>
</feature>
<dbReference type="Pfam" id="PF07690">
    <property type="entry name" value="MFS_1"/>
    <property type="match status" value="1"/>
</dbReference>
<dbReference type="STRING" id="121845.A0A3Q0JB30"/>
<dbReference type="PaxDb" id="121845-A0A3Q0JB30"/>
<dbReference type="InterPro" id="IPR001958">
    <property type="entry name" value="Tet-R_TetA/multi-R_MdtG-like"/>
</dbReference>
<evidence type="ECO:0000256" key="6">
    <source>
        <dbReference type="ARBA" id="ARBA00022989"/>
    </source>
</evidence>
<dbReference type="GeneID" id="103515408"/>
<evidence type="ECO:0000256" key="1">
    <source>
        <dbReference type="ARBA" id="ARBA00004141"/>
    </source>
</evidence>
<dbReference type="Gene3D" id="1.20.1250.20">
    <property type="entry name" value="MFS general substrate transporter like domains"/>
    <property type="match status" value="2"/>
</dbReference>
<dbReference type="PROSITE" id="PS50850">
    <property type="entry name" value="MFS"/>
    <property type="match status" value="1"/>
</dbReference>
<dbReference type="RefSeq" id="XP_026683919.1">
    <property type="nucleotide sequence ID" value="XM_026828118.1"/>
</dbReference>
<dbReference type="PANTHER" id="PTHR23506">
    <property type="entry name" value="GH10249P"/>
    <property type="match status" value="1"/>
</dbReference>
<protein>
    <submittedName>
        <fullName evidence="11">MFS-type transporter SLC18B1 isoform X1</fullName>
    </submittedName>
    <submittedName>
        <fullName evidence="12">MFS-type transporter SLC18B1 isoform X2</fullName>
    </submittedName>
</protein>
<dbReference type="RefSeq" id="XP_026683920.1">
    <property type="nucleotide sequence ID" value="XM_026828119.1"/>
</dbReference>
<evidence type="ECO:0000313" key="10">
    <source>
        <dbReference type="Proteomes" id="UP000079169"/>
    </source>
</evidence>
<keyword evidence="4 8" id="KW-0812">Transmembrane</keyword>
<feature type="transmembrane region" description="Helical" evidence="8">
    <location>
        <begin position="117"/>
        <end position="141"/>
    </location>
</feature>
<organism evidence="10 12">
    <name type="scientific">Diaphorina citri</name>
    <name type="common">Asian citrus psyllid</name>
    <dbReference type="NCBI Taxonomy" id="121845"/>
    <lineage>
        <taxon>Eukaryota</taxon>
        <taxon>Metazoa</taxon>
        <taxon>Ecdysozoa</taxon>
        <taxon>Arthropoda</taxon>
        <taxon>Hexapoda</taxon>
        <taxon>Insecta</taxon>
        <taxon>Pterygota</taxon>
        <taxon>Neoptera</taxon>
        <taxon>Paraneoptera</taxon>
        <taxon>Hemiptera</taxon>
        <taxon>Sternorrhyncha</taxon>
        <taxon>Psylloidea</taxon>
        <taxon>Psyllidae</taxon>
        <taxon>Diaphorininae</taxon>
        <taxon>Diaphorina</taxon>
    </lineage>
</organism>
<evidence type="ECO:0000313" key="11">
    <source>
        <dbReference type="RefSeq" id="XP_026683919.1"/>
    </source>
</evidence>
<dbReference type="InterPro" id="IPR020846">
    <property type="entry name" value="MFS_dom"/>
</dbReference>
<dbReference type="InterPro" id="IPR050930">
    <property type="entry name" value="MFS_Vesicular_Transporter"/>
</dbReference>
<dbReference type="PRINTS" id="PR01035">
    <property type="entry name" value="TCRTETA"/>
</dbReference>
<dbReference type="GO" id="GO:0016020">
    <property type="term" value="C:membrane"/>
    <property type="evidence" value="ECO:0007669"/>
    <property type="project" value="UniProtKB-SubCell"/>
</dbReference>
<comment type="similarity">
    <text evidence="2">Belongs to the major facilitator superfamily. Vesicular transporter family.</text>
</comment>
<feature type="transmembrane region" description="Helical" evidence="8">
    <location>
        <begin position="6"/>
        <end position="34"/>
    </location>
</feature>
<feature type="transmembrane region" description="Helical" evidence="8">
    <location>
        <begin position="285"/>
        <end position="309"/>
    </location>
</feature>
<sequence>MVEGHYPFIILSFVIRIVEAMGNAAFLTASFAIIAMEFPDNVATTFASLETFFGLGLIVGPTVGGALYQWGNFMTPFVVLGFMLFLSALMTMFVLPEHQQREPDDQTGAKLIQALKIPGVFLAALSIVVTSMSIGFLQATLEPHLRQFHLSPMVLGLMFVINGGTYALMAPCWGWLCDRYLYPKVVTVIGCVLLAVGFSLIGPAPFIPGETVLWVTIVGLVIHGLGIAAQLVASFTDALRTAIQYGFPNNLETYGLISGLWTSTFAFGAFIGPSVAGVLYEHTGFPYATLFIIISSLLVGVFVAIFLMVSRPTGKYREVGAETEPIINKHLENGVSGGGSANHSTFNLSAARLFGSTSSLNLDRPPGMSGIIPCSSYKNRLGTWNRKDAEYIFSQSYGSTHDNSTAHASQHGW</sequence>
<feature type="transmembrane region" description="Helical" evidence="8">
    <location>
        <begin position="74"/>
        <end position="96"/>
    </location>
</feature>
<dbReference type="AlphaFoldDB" id="A0A3Q0JB30"/>
<evidence type="ECO:0000259" key="9">
    <source>
        <dbReference type="PROSITE" id="PS50850"/>
    </source>
</evidence>
<evidence type="ECO:0000256" key="7">
    <source>
        <dbReference type="ARBA" id="ARBA00023136"/>
    </source>
</evidence>
<keyword evidence="3" id="KW-0813">Transport</keyword>
<keyword evidence="5" id="KW-0532">Neurotransmitter transport</keyword>
<evidence type="ECO:0000313" key="12">
    <source>
        <dbReference type="RefSeq" id="XP_026683920.1"/>
    </source>
</evidence>
<dbReference type="SUPFAM" id="SSF103473">
    <property type="entry name" value="MFS general substrate transporter"/>
    <property type="match status" value="1"/>
</dbReference>
<keyword evidence="10" id="KW-1185">Reference proteome</keyword>
<keyword evidence="7 8" id="KW-0472">Membrane</keyword>
<feature type="transmembrane region" description="Helical" evidence="8">
    <location>
        <begin position="153"/>
        <end position="173"/>
    </location>
</feature>
<dbReference type="InterPro" id="IPR011701">
    <property type="entry name" value="MFS"/>
</dbReference>
<accession>A0A3Q0JB30</accession>
<dbReference type="GO" id="GO:0022857">
    <property type="term" value="F:transmembrane transporter activity"/>
    <property type="evidence" value="ECO:0007669"/>
    <property type="project" value="InterPro"/>
</dbReference>
<proteinExistence type="inferred from homology"/>